<gene>
    <name evidence="1" type="ORF">A2875_03015</name>
</gene>
<comment type="caution">
    <text evidence="1">The sequence shown here is derived from an EMBL/GenBank/DDBJ whole genome shotgun (WGS) entry which is preliminary data.</text>
</comment>
<name>A0A1F5ZQX6_9BACT</name>
<evidence type="ECO:0008006" key="3">
    <source>
        <dbReference type="Google" id="ProtNLM"/>
    </source>
</evidence>
<protein>
    <recommendedName>
        <fullName evidence="3">DUF5678 domain-containing protein</fullName>
    </recommendedName>
</protein>
<dbReference type="EMBL" id="MFJJ01000010">
    <property type="protein sequence ID" value="OGG14906.1"/>
    <property type="molecule type" value="Genomic_DNA"/>
</dbReference>
<evidence type="ECO:0000313" key="2">
    <source>
        <dbReference type="Proteomes" id="UP000177416"/>
    </source>
</evidence>
<dbReference type="Proteomes" id="UP000177416">
    <property type="component" value="Unassembled WGS sequence"/>
</dbReference>
<sequence>MKKKSINFVKLLRGHTSGWVAISSDFRSVVFAGRNLKTLKEKVQKQKEKVYFFPAGKTYGNFIG</sequence>
<dbReference type="AlphaFoldDB" id="A0A1F5ZQX6"/>
<organism evidence="1 2">
    <name type="scientific">Candidatus Gottesmanbacteria bacterium RIFCSPHIGHO2_01_FULL_46_14</name>
    <dbReference type="NCBI Taxonomy" id="1798380"/>
    <lineage>
        <taxon>Bacteria</taxon>
        <taxon>Candidatus Gottesmaniibacteriota</taxon>
    </lineage>
</organism>
<reference evidence="1 2" key="1">
    <citation type="journal article" date="2016" name="Nat. Commun.">
        <title>Thousands of microbial genomes shed light on interconnected biogeochemical processes in an aquifer system.</title>
        <authorList>
            <person name="Anantharaman K."/>
            <person name="Brown C.T."/>
            <person name="Hug L.A."/>
            <person name="Sharon I."/>
            <person name="Castelle C.J."/>
            <person name="Probst A.J."/>
            <person name="Thomas B.C."/>
            <person name="Singh A."/>
            <person name="Wilkins M.J."/>
            <person name="Karaoz U."/>
            <person name="Brodie E.L."/>
            <person name="Williams K.H."/>
            <person name="Hubbard S.S."/>
            <person name="Banfield J.F."/>
        </authorList>
    </citation>
    <scope>NUCLEOTIDE SEQUENCE [LARGE SCALE GENOMIC DNA]</scope>
</reference>
<accession>A0A1F5ZQX6</accession>
<evidence type="ECO:0000313" key="1">
    <source>
        <dbReference type="EMBL" id="OGG14906.1"/>
    </source>
</evidence>
<proteinExistence type="predicted"/>